<dbReference type="EMBL" id="MU274904">
    <property type="protein sequence ID" value="KAI0092197.1"/>
    <property type="molecule type" value="Genomic_DNA"/>
</dbReference>
<comment type="caution">
    <text evidence="1">The sequence shown here is derived from an EMBL/GenBank/DDBJ whole genome shotgun (WGS) entry which is preliminary data.</text>
</comment>
<name>A0ACB8UCR0_9APHY</name>
<sequence>MKYIWLDCDPGHDDATAILLAVHAPDIKLLGVSTSHGNAGATNTMNNAARCLHAFGAPDDIKIYPGAPKPLIRLLRHDPQIHGPDGLGGVEGLPSITHPEVAARIQKDINGQKSAHAIHGLADAIRDTWKDGEGHHVTIVATGPLTNIALFVSVYPDLVTGVDEIVFMGGGVGIGNRSAVAEFNILCDPEAAQIVLDVPVKKIMIPLNVTHTAILTREIHRKLLSPESPPTETNSPLPAAVTPLRHMLSTLVSFFAESYESTFGFTRGPPIHDALTVAYIFNPQLFGARRFRVDIELGGAHTAGETVVDIWNYKGCDDTWGRDGKNCIVTESLNVDRFFEFFLDCVKRCDQVSPLNLK</sequence>
<protein>
    <submittedName>
        <fullName evidence="1">Inosine/uridine-preferring nucleoside hydrolase domain-containing protein</fullName>
    </submittedName>
</protein>
<evidence type="ECO:0000313" key="2">
    <source>
        <dbReference type="Proteomes" id="UP001055072"/>
    </source>
</evidence>
<reference evidence="1" key="1">
    <citation type="journal article" date="2021" name="Environ. Microbiol.">
        <title>Gene family expansions and transcriptome signatures uncover fungal adaptations to wood decay.</title>
        <authorList>
            <person name="Hage H."/>
            <person name="Miyauchi S."/>
            <person name="Viragh M."/>
            <person name="Drula E."/>
            <person name="Min B."/>
            <person name="Chaduli D."/>
            <person name="Navarro D."/>
            <person name="Favel A."/>
            <person name="Norest M."/>
            <person name="Lesage-Meessen L."/>
            <person name="Balint B."/>
            <person name="Merenyi Z."/>
            <person name="de Eugenio L."/>
            <person name="Morin E."/>
            <person name="Martinez A.T."/>
            <person name="Baldrian P."/>
            <person name="Stursova M."/>
            <person name="Martinez M.J."/>
            <person name="Novotny C."/>
            <person name="Magnuson J.K."/>
            <person name="Spatafora J.W."/>
            <person name="Maurice S."/>
            <person name="Pangilinan J."/>
            <person name="Andreopoulos W."/>
            <person name="LaButti K."/>
            <person name="Hundley H."/>
            <person name="Na H."/>
            <person name="Kuo A."/>
            <person name="Barry K."/>
            <person name="Lipzen A."/>
            <person name="Henrissat B."/>
            <person name="Riley R."/>
            <person name="Ahrendt S."/>
            <person name="Nagy L.G."/>
            <person name="Grigoriev I.V."/>
            <person name="Martin F."/>
            <person name="Rosso M.N."/>
        </authorList>
    </citation>
    <scope>NUCLEOTIDE SEQUENCE</scope>
    <source>
        <strain evidence="1">CBS 384.51</strain>
    </source>
</reference>
<proteinExistence type="predicted"/>
<gene>
    <name evidence="1" type="ORF">BDY19DRAFT_1040224</name>
</gene>
<dbReference type="Proteomes" id="UP001055072">
    <property type="component" value="Unassembled WGS sequence"/>
</dbReference>
<keyword evidence="1" id="KW-0378">Hydrolase</keyword>
<keyword evidence="2" id="KW-1185">Reference proteome</keyword>
<accession>A0ACB8UCR0</accession>
<evidence type="ECO:0000313" key="1">
    <source>
        <dbReference type="EMBL" id="KAI0092197.1"/>
    </source>
</evidence>
<organism evidence="1 2">
    <name type="scientific">Irpex rosettiformis</name>
    <dbReference type="NCBI Taxonomy" id="378272"/>
    <lineage>
        <taxon>Eukaryota</taxon>
        <taxon>Fungi</taxon>
        <taxon>Dikarya</taxon>
        <taxon>Basidiomycota</taxon>
        <taxon>Agaricomycotina</taxon>
        <taxon>Agaricomycetes</taxon>
        <taxon>Polyporales</taxon>
        <taxon>Irpicaceae</taxon>
        <taxon>Irpex</taxon>
    </lineage>
</organism>